<evidence type="ECO:0000256" key="1">
    <source>
        <dbReference type="ARBA" id="ARBA00006484"/>
    </source>
</evidence>
<dbReference type="Gene3D" id="3.40.50.720">
    <property type="entry name" value="NAD(P)-binding Rossmann-like Domain"/>
    <property type="match status" value="1"/>
</dbReference>
<dbReference type="EC" id="1.1.1.47" evidence="4"/>
<dbReference type="PRINTS" id="PR00081">
    <property type="entry name" value="GDHRDH"/>
</dbReference>
<dbReference type="NCBIfam" id="NF005559">
    <property type="entry name" value="PRK07231.1"/>
    <property type="match status" value="1"/>
</dbReference>
<gene>
    <name evidence="4" type="ORF">DDF84_024485</name>
</gene>
<dbReference type="CDD" id="cd05233">
    <property type="entry name" value="SDR_c"/>
    <property type="match status" value="1"/>
</dbReference>
<dbReference type="RefSeq" id="WP_017513112.1">
    <property type="nucleotide sequence ID" value="NZ_CP026544.1"/>
</dbReference>
<evidence type="ECO:0000259" key="3">
    <source>
        <dbReference type="SMART" id="SM00822"/>
    </source>
</evidence>
<dbReference type="InterPro" id="IPR036291">
    <property type="entry name" value="NAD(P)-bd_dom_sf"/>
</dbReference>
<comment type="similarity">
    <text evidence="1">Belongs to the short-chain dehydrogenases/reductases (SDR) family.</text>
</comment>
<dbReference type="InterPro" id="IPR057326">
    <property type="entry name" value="KR_dom"/>
</dbReference>
<keyword evidence="2 4" id="KW-0560">Oxidoreductase</keyword>
<dbReference type="Proteomes" id="UP000253772">
    <property type="component" value="Chromosome c2"/>
</dbReference>
<reference evidence="4 5" key="1">
    <citation type="submission" date="2019-03" db="EMBL/GenBank/DDBJ databases">
        <title>Comparative insights into the high quality Complete genome sequence of highly metal resistant Cupriavidus metallidurans strain BS1 isolated from a gold-copper mine.</title>
        <authorList>
            <person name="Mazhar H.S."/>
            <person name="Rensing C."/>
        </authorList>
    </citation>
    <scope>NUCLEOTIDE SEQUENCE [LARGE SCALE GENOMIC DNA]</scope>
    <source>
        <strain evidence="4 5">BS1</strain>
    </source>
</reference>
<dbReference type="SMART" id="SM00822">
    <property type="entry name" value="PKS_KR"/>
    <property type="match status" value="1"/>
</dbReference>
<dbReference type="SUPFAM" id="SSF51735">
    <property type="entry name" value="NAD(P)-binding Rossmann-fold domains"/>
    <property type="match status" value="1"/>
</dbReference>
<protein>
    <submittedName>
        <fullName evidence="4">Glucose 1-dehydrogenase</fullName>
        <ecNumber evidence="4">1.1.1.47</ecNumber>
    </submittedName>
</protein>
<dbReference type="OrthoDB" id="9803333at2"/>
<dbReference type="FunFam" id="3.40.50.720:FF:000084">
    <property type="entry name" value="Short-chain dehydrogenase reductase"/>
    <property type="match status" value="1"/>
</dbReference>
<organism evidence="4 5">
    <name type="scientific">Cupriavidus metallidurans</name>
    <dbReference type="NCBI Taxonomy" id="119219"/>
    <lineage>
        <taxon>Bacteria</taxon>
        <taxon>Pseudomonadati</taxon>
        <taxon>Pseudomonadota</taxon>
        <taxon>Betaproteobacteria</taxon>
        <taxon>Burkholderiales</taxon>
        <taxon>Burkholderiaceae</taxon>
        <taxon>Cupriavidus</taxon>
    </lineage>
</organism>
<evidence type="ECO:0000256" key="2">
    <source>
        <dbReference type="ARBA" id="ARBA00023002"/>
    </source>
</evidence>
<dbReference type="GO" id="GO:0047936">
    <property type="term" value="F:glucose 1-dehydrogenase [NAD(P)+] activity"/>
    <property type="evidence" value="ECO:0007669"/>
    <property type="project" value="UniProtKB-EC"/>
</dbReference>
<evidence type="ECO:0000313" key="4">
    <source>
        <dbReference type="EMBL" id="QBP12830.1"/>
    </source>
</evidence>
<sequence>MYKLFDMSGRVAVVTGSTKGMGLEMARALGASGARVVVSGRDAVVSEKVAAELKSEGIDATGLACDIADTASVRAFADRVLETFGRVDALVLNAAGSGVAGSILEQGPEDFDAVMAGNVRGNLVLVNALAPQMISRNDGSIIFMSSIAARRGSALLPLYSISKGAVDLAMRSLAHTLGPHNINVNSINPGPVRTDFSRDALWGNPDREKALSASIPMRRIAEAHDVAGLAVLLASPAGRYISGQTIGLDGGATA</sequence>
<name>A0A2L0X1T8_9BURK</name>
<accession>A0A2L0X1T8</accession>
<dbReference type="PANTHER" id="PTHR43943">
    <property type="entry name" value="DEHYDROGENASE/REDUCTASE (SDR FAMILY) MEMBER 4"/>
    <property type="match status" value="1"/>
</dbReference>
<dbReference type="Pfam" id="PF13561">
    <property type="entry name" value="adh_short_C2"/>
    <property type="match status" value="1"/>
</dbReference>
<dbReference type="InterPro" id="IPR002347">
    <property type="entry name" value="SDR_fam"/>
</dbReference>
<dbReference type="PANTHER" id="PTHR43943:SF17">
    <property type="entry name" value="3-PHENYLPROPIONATE-DIHYDRODIOL_CINNAMIC ACID-DIHYDRODIOL DEHYDROGENASE"/>
    <property type="match status" value="1"/>
</dbReference>
<evidence type="ECO:0000313" key="5">
    <source>
        <dbReference type="Proteomes" id="UP000253772"/>
    </source>
</evidence>
<feature type="domain" description="Ketoreductase" evidence="3">
    <location>
        <begin position="10"/>
        <end position="195"/>
    </location>
</feature>
<dbReference type="EMBL" id="CP037901">
    <property type="protein sequence ID" value="QBP12830.1"/>
    <property type="molecule type" value="Genomic_DNA"/>
</dbReference>
<proteinExistence type="inferred from homology"/>
<dbReference type="AlphaFoldDB" id="A0A2L0X1T8"/>